<keyword evidence="2" id="KW-0489">Methyltransferase</keyword>
<keyword evidence="2" id="KW-0808">Transferase</keyword>
<dbReference type="Pfam" id="PF08242">
    <property type="entry name" value="Methyltransf_12"/>
    <property type="match status" value="1"/>
</dbReference>
<evidence type="ECO:0000313" key="3">
    <source>
        <dbReference type="Proteomes" id="UP000214880"/>
    </source>
</evidence>
<dbReference type="GO" id="GO:0032259">
    <property type="term" value="P:methylation"/>
    <property type="evidence" value="ECO:0007669"/>
    <property type="project" value="UniProtKB-KW"/>
</dbReference>
<dbReference type="AlphaFoldDB" id="A0A1G9RR43"/>
<keyword evidence="3" id="KW-1185">Reference proteome</keyword>
<evidence type="ECO:0000259" key="1">
    <source>
        <dbReference type="Pfam" id="PF08242"/>
    </source>
</evidence>
<sequence>MLERGERIWDGRLGSPLAMDYLISNARQLPALMRGERQAALLLFPEGKMDYANALYRNSITARYLTKATAAAVSRICAEKIAAGGQTAHLVEIGAGTGATTAVVAPCLKACAGKLAVDYLFTDVSQFFLAAARETFRDCPWMRFGLVNIDREFEQQGLAPESADIVIAAGVLNNAFNTDQTAKDLLQLLPDGGWLLVVEPTREFPEMLISQAFMMTQPEDDRKNTKTTFLSVRQWEHVFWQAGAAEVRSLPSDEHMLAPMEQKFFAVKKDSRTRLKQEESL</sequence>
<dbReference type="CDD" id="cd02440">
    <property type="entry name" value="AdoMet_MTases"/>
    <property type="match status" value="1"/>
</dbReference>
<accession>A0A1G9RR43</accession>
<dbReference type="RefSeq" id="WP_245698083.1">
    <property type="nucleotide sequence ID" value="NZ_FNHB01000003.1"/>
</dbReference>
<dbReference type="SUPFAM" id="SSF53335">
    <property type="entry name" value="S-adenosyl-L-methionine-dependent methyltransferases"/>
    <property type="match status" value="1"/>
</dbReference>
<dbReference type="EMBL" id="FNHB01000003">
    <property type="protein sequence ID" value="SDM25624.1"/>
    <property type="molecule type" value="Genomic_DNA"/>
</dbReference>
<dbReference type="Gene3D" id="3.40.50.150">
    <property type="entry name" value="Vaccinia Virus protein VP39"/>
    <property type="match status" value="1"/>
</dbReference>
<dbReference type="InterPro" id="IPR029063">
    <property type="entry name" value="SAM-dependent_MTases_sf"/>
</dbReference>
<protein>
    <submittedName>
        <fullName evidence="2">Methyltransferase domain-containing protein</fullName>
    </submittedName>
</protein>
<dbReference type="PANTHER" id="PTHR43861">
    <property type="entry name" value="TRANS-ACONITATE 2-METHYLTRANSFERASE-RELATED"/>
    <property type="match status" value="1"/>
</dbReference>
<dbReference type="STRING" id="146817.SAMN04488502_10371"/>
<dbReference type="Proteomes" id="UP000214880">
    <property type="component" value="Unassembled WGS sequence"/>
</dbReference>
<gene>
    <name evidence="2" type="ORF">SAMN04488502_10371</name>
</gene>
<evidence type="ECO:0000313" key="2">
    <source>
        <dbReference type="EMBL" id="SDM25624.1"/>
    </source>
</evidence>
<reference evidence="2 3" key="1">
    <citation type="submission" date="2016-10" db="EMBL/GenBank/DDBJ databases">
        <authorList>
            <person name="de Groot N.N."/>
        </authorList>
    </citation>
    <scope>NUCLEOTIDE SEQUENCE [LARGE SCALE GENOMIC DNA]</scope>
    <source>
        <strain evidence="2 3">DSM 1736</strain>
    </source>
</reference>
<feature type="domain" description="Methyltransferase type 12" evidence="1">
    <location>
        <begin position="91"/>
        <end position="195"/>
    </location>
</feature>
<name>A0A1G9RR43_9FIRM</name>
<proteinExistence type="predicted"/>
<organism evidence="2 3">
    <name type="scientific">Dendrosporobacter quercicolus</name>
    <dbReference type="NCBI Taxonomy" id="146817"/>
    <lineage>
        <taxon>Bacteria</taxon>
        <taxon>Bacillati</taxon>
        <taxon>Bacillota</taxon>
        <taxon>Negativicutes</taxon>
        <taxon>Selenomonadales</taxon>
        <taxon>Sporomusaceae</taxon>
        <taxon>Dendrosporobacter</taxon>
    </lineage>
</organism>
<dbReference type="GO" id="GO:0008168">
    <property type="term" value="F:methyltransferase activity"/>
    <property type="evidence" value="ECO:0007669"/>
    <property type="project" value="UniProtKB-KW"/>
</dbReference>
<dbReference type="InterPro" id="IPR013217">
    <property type="entry name" value="Methyltransf_12"/>
</dbReference>